<dbReference type="STRING" id="225849.swp_2102"/>
<evidence type="ECO:0008006" key="4">
    <source>
        <dbReference type="Google" id="ProtNLM"/>
    </source>
</evidence>
<dbReference type="EMBL" id="CP000472">
    <property type="protein sequence ID" value="ACJ28856.1"/>
    <property type="molecule type" value="Genomic_DNA"/>
</dbReference>
<evidence type="ECO:0000313" key="3">
    <source>
        <dbReference type="Proteomes" id="UP000000753"/>
    </source>
</evidence>
<dbReference type="PROSITE" id="PS51257">
    <property type="entry name" value="PROKAR_LIPOPROTEIN"/>
    <property type="match status" value="1"/>
</dbReference>
<feature type="chain" id="PRO_5002869681" description="Lipoprotein" evidence="1">
    <location>
        <begin position="20"/>
        <end position="149"/>
    </location>
</feature>
<accession>B8CLT2</accession>
<protein>
    <recommendedName>
        <fullName evidence="4">Lipoprotein</fullName>
    </recommendedName>
</protein>
<keyword evidence="3" id="KW-1185">Reference proteome</keyword>
<dbReference type="InterPro" id="IPR045500">
    <property type="entry name" value="DUF6491"/>
</dbReference>
<organism evidence="2 3">
    <name type="scientific">Shewanella piezotolerans (strain WP3 / JCM 13877)</name>
    <dbReference type="NCBI Taxonomy" id="225849"/>
    <lineage>
        <taxon>Bacteria</taxon>
        <taxon>Pseudomonadati</taxon>
        <taxon>Pseudomonadota</taxon>
        <taxon>Gammaproteobacteria</taxon>
        <taxon>Alteromonadales</taxon>
        <taxon>Shewanellaceae</taxon>
        <taxon>Shewanella</taxon>
    </lineage>
</organism>
<dbReference type="RefSeq" id="WP_020912218.1">
    <property type="nucleotide sequence ID" value="NC_011566.1"/>
</dbReference>
<dbReference type="AlphaFoldDB" id="B8CLT2"/>
<reference evidence="2 3" key="1">
    <citation type="journal article" date="2008" name="PLoS ONE">
        <title>Environmental adaptation: genomic analysis of the piezotolerant and psychrotolerant deep-sea iron reducing bacterium Shewanella piezotolerans WP3.</title>
        <authorList>
            <person name="Wang F."/>
            <person name="Wang J."/>
            <person name="Jian H."/>
            <person name="Zhang B."/>
            <person name="Li S."/>
            <person name="Wang F."/>
            <person name="Zeng X."/>
            <person name="Gao L."/>
            <person name="Bartlett D.H."/>
            <person name="Yu J."/>
            <person name="Hu S."/>
            <person name="Xiao X."/>
        </authorList>
    </citation>
    <scope>NUCLEOTIDE SEQUENCE [LARGE SCALE GENOMIC DNA]</scope>
    <source>
        <strain evidence="3">WP3 / JCM 13877</strain>
    </source>
</reference>
<dbReference type="KEGG" id="swp:swp_2102"/>
<keyword evidence="1" id="KW-0732">Signal</keyword>
<dbReference type="HOGENOM" id="CLU_1748390_0_0_6"/>
<proteinExistence type="predicted"/>
<dbReference type="Proteomes" id="UP000000753">
    <property type="component" value="Chromosome"/>
</dbReference>
<sequence>MKIWNIVMLGFALTLVGCAATEKAKEHEALYNFPELERVNSIDNFRMDGWEEVDKYTVIVNSIPRESYLLVLSGGLNNLNFTQGLLVTSTLGKVEVGFDTVSTPQDPLLKAQIKRIYRLKDKTEKEAIEQKILTFAKVEDKETDNKSIQ</sequence>
<dbReference type="Pfam" id="PF20101">
    <property type="entry name" value="DUF6491"/>
    <property type="match status" value="1"/>
</dbReference>
<dbReference type="eggNOG" id="ENOG5030T6C">
    <property type="taxonomic scope" value="Bacteria"/>
</dbReference>
<evidence type="ECO:0000256" key="1">
    <source>
        <dbReference type="SAM" id="SignalP"/>
    </source>
</evidence>
<feature type="signal peptide" evidence="1">
    <location>
        <begin position="1"/>
        <end position="19"/>
    </location>
</feature>
<evidence type="ECO:0000313" key="2">
    <source>
        <dbReference type="EMBL" id="ACJ28856.1"/>
    </source>
</evidence>
<name>B8CLT2_SHEPW</name>
<gene>
    <name evidence="2" type="ordered locus">swp_2102</name>
</gene>
<dbReference type="OrthoDB" id="6264217at2"/>